<dbReference type="EMBL" id="SNYK01000010">
    <property type="protein sequence ID" value="TDQ36838.1"/>
    <property type="molecule type" value="Genomic_DNA"/>
</dbReference>
<keyword evidence="1 10" id="KW-0813">Transport</keyword>
<keyword evidence="7 10" id="KW-0249">Electron transport</keyword>
<gene>
    <name evidence="10" type="primary">rnfD</name>
    <name evidence="11" type="ORF">DFQ45_11053</name>
</gene>
<dbReference type="OrthoDB" id="9776359at2"/>
<evidence type="ECO:0000256" key="2">
    <source>
        <dbReference type="ARBA" id="ARBA00022553"/>
    </source>
</evidence>
<feature type="modified residue" description="FMN phosphoryl threonine" evidence="10">
    <location>
        <position position="171"/>
    </location>
</feature>
<evidence type="ECO:0000256" key="9">
    <source>
        <dbReference type="ARBA" id="ARBA00023136"/>
    </source>
</evidence>
<dbReference type="Pfam" id="PF03116">
    <property type="entry name" value="NQR2_RnfD_RnfE"/>
    <property type="match status" value="1"/>
</dbReference>
<evidence type="ECO:0000256" key="8">
    <source>
        <dbReference type="ARBA" id="ARBA00022989"/>
    </source>
</evidence>
<dbReference type="GO" id="GO:0055085">
    <property type="term" value="P:transmembrane transport"/>
    <property type="evidence" value="ECO:0007669"/>
    <property type="project" value="InterPro"/>
</dbReference>
<keyword evidence="8 10" id="KW-1133">Transmembrane helix</keyword>
<evidence type="ECO:0000313" key="11">
    <source>
        <dbReference type="EMBL" id="TDQ36838.1"/>
    </source>
</evidence>
<keyword evidence="12" id="KW-1185">Reference proteome</keyword>
<comment type="function">
    <text evidence="10">Part of a membrane-bound complex that couples electron transfer with translocation of ions across the membrane.</text>
</comment>
<dbReference type="Proteomes" id="UP000294575">
    <property type="component" value="Unassembled WGS sequence"/>
</dbReference>
<evidence type="ECO:0000256" key="5">
    <source>
        <dbReference type="ARBA" id="ARBA00022692"/>
    </source>
</evidence>
<feature type="transmembrane region" description="Helical" evidence="10">
    <location>
        <begin position="71"/>
        <end position="89"/>
    </location>
</feature>
<sequence length="344" mass="37648">MFLSQVTSPHTVRHDHTRNIMRRVILAAIPGLLVSCWFFGLGPLFNVLLCSLFAAGFESLVLKLRQRPIGFYLKDYSVLVTGVLLGLALPPWSPWWLLLVATGFAVVFGKQLFGGLGQNPFNPAMLGYVVVLVSFPVDMTSWPAAHAVTFSGGLSHMFAGTPWLDGWSQATVLDSLKNNQGLTLDELWDGYTGFGWLSSRDSELVNLAFLLGGLWLLHKKVYTWHAPAGMLGALFVMSLIFWGGNGSESNGSPLFHLFSGATMLGAFFIITDPVSSATSTRGRLLFGIGVGILVYIIRSWGGYPDAIAFSVLLMNLCAPTLDYFTRPRTYGHDKAKRGFNTEGQ</sequence>
<evidence type="ECO:0000256" key="10">
    <source>
        <dbReference type="HAMAP-Rule" id="MF_00462"/>
    </source>
</evidence>
<dbReference type="AlphaFoldDB" id="A0A4R6TT62"/>
<comment type="cofactor">
    <cofactor evidence="10">
        <name>FMN</name>
        <dbReference type="ChEBI" id="CHEBI:58210"/>
    </cofactor>
</comment>
<feature type="transmembrane region" description="Helical" evidence="10">
    <location>
        <begin position="224"/>
        <end position="242"/>
    </location>
</feature>
<dbReference type="GO" id="GO:0022900">
    <property type="term" value="P:electron transport chain"/>
    <property type="evidence" value="ECO:0007669"/>
    <property type="project" value="UniProtKB-UniRule"/>
</dbReference>
<organism evidence="11 12">
    <name type="scientific">Thiopseudomonas denitrificans</name>
    <dbReference type="NCBI Taxonomy" id="1501432"/>
    <lineage>
        <taxon>Bacteria</taxon>
        <taxon>Pseudomonadati</taxon>
        <taxon>Pseudomonadota</taxon>
        <taxon>Gammaproteobacteria</taxon>
        <taxon>Pseudomonadales</taxon>
        <taxon>Pseudomonadaceae</taxon>
        <taxon>Thiopseudomonas</taxon>
    </lineage>
</organism>
<dbReference type="InterPro" id="IPR004338">
    <property type="entry name" value="NqrB/RnfD"/>
</dbReference>
<comment type="subcellular location">
    <subcellularLocation>
        <location evidence="10">Cell inner membrane</location>
        <topology evidence="10">Multi-pass membrane protein</topology>
    </subcellularLocation>
</comment>
<evidence type="ECO:0000256" key="6">
    <source>
        <dbReference type="ARBA" id="ARBA00022967"/>
    </source>
</evidence>
<evidence type="ECO:0000313" key="12">
    <source>
        <dbReference type="Proteomes" id="UP000294575"/>
    </source>
</evidence>
<comment type="subunit">
    <text evidence="10">The complex is composed of six subunits: RnfA, RnfB, RnfC, RnfD, RnfE and RnfG.</text>
</comment>
<keyword evidence="10" id="KW-1003">Cell membrane</keyword>
<protein>
    <recommendedName>
        <fullName evidence="10">Ion-translocating oxidoreductase complex subunit D</fullName>
        <ecNumber evidence="10">7.-.-.-</ecNumber>
    </recommendedName>
    <alternativeName>
        <fullName evidence="10">Rnf electron transport complex subunit D</fullName>
    </alternativeName>
</protein>
<dbReference type="InterPro" id="IPR011303">
    <property type="entry name" value="RnfD_bac"/>
</dbReference>
<feature type="transmembrane region" description="Helical" evidence="10">
    <location>
        <begin position="306"/>
        <end position="324"/>
    </location>
</feature>
<reference evidence="11 12" key="1">
    <citation type="submission" date="2019-03" db="EMBL/GenBank/DDBJ databases">
        <title>Genomic Encyclopedia of Type Strains, Phase IV (KMG-IV): sequencing the most valuable type-strain genomes for metagenomic binning, comparative biology and taxonomic classification.</title>
        <authorList>
            <person name="Goeker M."/>
        </authorList>
    </citation>
    <scope>NUCLEOTIDE SEQUENCE [LARGE SCALE GENOMIC DNA]</scope>
    <source>
        <strain evidence="11 12">DSM 28679</strain>
    </source>
</reference>
<feature type="transmembrane region" description="Helical" evidence="10">
    <location>
        <begin position="20"/>
        <end position="40"/>
    </location>
</feature>
<dbReference type="PANTHER" id="PTHR30578">
    <property type="entry name" value="ELECTRON TRANSPORT COMPLEX PROTEIN RNFD"/>
    <property type="match status" value="1"/>
</dbReference>
<comment type="similarity">
    <text evidence="10">Belongs to the NqrB/RnfD family.</text>
</comment>
<dbReference type="RefSeq" id="WP_101497604.1">
    <property type="nucleotide sequence ID" value="NZ_LNJZ01000009.1"/>
</dbReference>
<keyword evidence="4 10" id="KW-0288">FMN</keyword>
<feature type="transmembrane region" description="Helical" evidence="10">
    <location>
        <begin position="254"/>
        <end position="271"/>
    </location>
</feature>
<accession>A0A4R6TT62</accession>
<keyword evidence="6 10" id="KW-1278">Translocase</keyword>
<evidence type="ECO:0000256" key="1">
    <source>
        <dbReference type="ARBA" id="ARBA00022448"/>
    </source>
</evidence>
<keyword evidence="3 10" id="KW-0285">Flavoprotein</keyword>
<dbReference type="NCBIfam" id="TIGR01946">
    <property type="entry name" value="rnfD"/>
    <property type="match status" value="1"/>
</dbReference>
<proteinExistence type="inferred from homology"/>
<dbReference type="EC" id="7.-.-.-" evidence="10"/>
<keyword evidence="2 10" id="KW-0597">Phosphoprotein</keyword>
<dbReference type="GO" id="GO:0005886">
    <property type="term" value="C:plasma membrane"/>
    <property type="evidence" value="ECO:0007669"/>
    <property type="project" value="UniProtKB-SubCell"/>
</dbReference>
<evidence type="ECO:0000256" key="3">
    <source>
        <dbReference type="ARBA" id="ARBA00022630"/>
    </source>
</evidence>
<feature type="transmembrane region" description="Helical" evidence="10">
    <location>
        <begin position="283"/>
        <end position="300"/>
    </location>
</feature>
<keyword evidence="9 10" id="KW-0472">Membrane</keyword>
<evidence type="ECO:0000256" key="7">
    <source>
        <dbReference type="ARBA" id="ARBA00022982"/>
    </source>
</evidence>
<dbReference type="HAMAP" id="MF_00462">
    <property type="entry name" value="RsxD_RnfD"/>
    <property type="match status" value="1"/>
</dbReference>
<comment type="caution">
    <text evidence="11">The sequence shown here is derived from an EMBL/GenBank/DDBJ whole genome shotgun (WGS) entry which is preliminary data.</text>
</comment>
<dbReference type="PANTHER" id="PTHR30578:SF0">
    <property type="entry name" value="ION-TRANSLOCATING OXIDOREDUCTASE COMPLEX SUBUNIT D"/>
    <property type="match status" value="1"/>
</dbReference>
<feature type="transmembrane region" description="Helical" evidence="10">
    <location>
        <begin position="95"/>
        <end position="113"/>
    </location>
</feature>
<feature type="transmembrane region" description="Helical" evidence="10">
    <location>
        <begin position="46"/>
        <end position="64"/>
    </location>
</feature>
<evidence type="ECO:0000256" key="4">
    <source>
        <dbReference type="ARBA" id="ARBA00022643"/>
    </source>
</evidence>
<keyword evidence="5 10" id="KW-0812">Transmembrane</keyword>
<keyword evidence="10" id="KW-0997">Cell inner membrane</keyword>
<name>A0A4R6TT62_9GAMM</name>